<name>A0A8H6BNM2_DEKBR</name>
<dbReference type="EMBL" id="CP063136">
    <property type="protein sequence ID" value="QOU21347.1"/>
    <property type="molecule type" value="Genomic_DNA"/>
</dbReference>
<dbReference type="AlphaFoldDB" id="A0A8H6BNM2"/>
<gene>
    <name evidence="2" type="ORF">BRETT_001069</name>
    <name evidence="1" type="ORF">HII12_001296</name>
</gene>
<dbReference type="GeneID" id="64572994"/>
<accession>A0A8H6BNM2</accession>
<dbReference type="EMBL" id="JABCYN010000012">
    <property type="protein sequence ID" value="KAF6014878.1"/>
    <property type="molecule type" value="Genomic_DNA"/>
</dbReference>
<evidence type="ECO:0000313" key="3">
    <source>
        <dbReference type="Proteomes" id="UP000568158"/>
    </source>
</evidence>
<evidence type="ECO:0000313" key="2">
    <source>
        <dbReference type="EMBL" id="QOU21347.1"/>
    </source>
</evidence>
<proteinExistence type="predicted"/>
<dbReference type="Proteomes" id="UP000568158">
    <property type="component" value="Unassembled WGS sequence"/>
</dbReference>
<reference evidence="2" key="3">
    <citation type="journal article" name="BMC Genomics">
        <title>New genome assemblies reveal patterns of domestication and adaptation across Brettanomyces (Dekkera) species.</title>
        <authorList>
            <person name="Roach M.J."/>
            <person name="Borneman A.R."/>
        </authorList>
    </citation>
    <scope>NUCLEOTIDE SEQUENCE</scope>
    <source>
        <strain evidence="2">UCD 2041</strain>
    </source>
</reference>
<dbReference type="OrthoDB" id="3993554at2759"/>
<dbReference type="Proteomes" id="UP000663131">
    <property type="component" value="Chromosome 8"/>
</dbReference>
<organism evidence="1 3">
    <name type="scientific">Dekkera bruxellensis</name>
    <name type="common">Brettanomyces custersii</name>
    <dbReference type="NCBI Taxonomy" id="5007"/>
    <lineage>
        <taxon>Eukaryota</taxon>
        <taxon>Fungi</taxon>
        <taxon>Dikarya</taxon>
        <taxon>Ascomycota</taxon>
        <taxon>Saccharomycotina</taxon>
        <taxon>Pichiomycetes</taxon>
        <taxon>Pichiales</taxon>
        <taxon>Pichiaceae</taxon>
        <taxon>Brettanomyces</taxon>
    </lineage>
</organism>
<dbReference type="KEGG" id="bbrx:BRETT_001069"/>
<reference evidence="1 3" key="1">
    <citation type="journal article" date="2020" name="Appl. Microbiol. Biotechnol.">
        <title>Targeted gene deletion in Brettanomyces bruxellensis with an expression-free CRISPR-Cas9 system.</title>
        <authorList>
            <person name="Varela C."/>
            <person name="Bartel C."/>
            <person name="Onetto C."/>
            <person name="Borneman A."/>
        </authorList>
    </citation>
    <scope>NUCLEOTIDE SEQUENCE [LARGE SCALE GENOMIC DNA]</scope>
    <source>
        <strain evidence="1 3">AWRI1613</strain>
    </source>
</reference>
<sequence>MTENDGDIYTYALIQDRSIVSPSILETGPNADKRKDSITKTRIINPEVSYVCQGENFNIKPEDVLADDNLIVVDSKASNNGVEASKVTCLSDCWQASDIKKEQWKFIDDNAPEETSEEVSAFLITGSKAELLIENTRTTGKDIVPKGNMTYVSKLVSLFGKRNKELQNVVSYQDSSYEPLKKD</sequence>
<dbReference type="RefSeq" id="XP_041137840.1">
    <property type="nucleotide sequence ID" value="XM_041279626.1"/>
</dbReference>
<reference evidence="2" key="2">
    <citation type="submission" date="2020-10" db="EMBL/GenBank/DDBJ databases">
        <authorList>
            <person name="Palmer J.M."/>
        </authorList>
    </citation>
    <scope>NUCLEOTIDE SEQUENCE</scope>
    <source>
        <strain evidence="2">UCD 2041</strain>
    </source>
</reference>
<protein>
    <submittedName>
        <fullName evidence="1">Uncharacterized protein</fullName>
    </submittedName>
</protein>
<evidence type="ECO:0000313" key="1">
    <source>
        <dbReference type="EMBL" id="KAF6014878.1"/>
    </source>
</evidence>